<evidence type="ECO:0000256" key="5">
    <source>
        <dbReference type="ARBA" id="ARBA00023014"/>
    </source>
</evidence>
<evidence type="ECO:0000256" key="1">
    <source>
        <dbReference type="ARBA" id="ARBA00001966"/>
    </source>
</evidence>
<dbReference type="CDD" id="cd01335">
    <property type="entry name" value="Radical_SAM"/>
    <property type="match status" value="1"/>
</dbReference>
<dbReference type="AlphaFoldDB" id="I8TYY3"/>
<evidence type="ECO:0000256" key="4">
    <source>
        <dbReference type="ARBA" id="ARBA00023004"/>
    </source>
</evidence>
<dbReference type="PROSITE" id="PS51918">
    <property type="entry name" value="RADICAL_SAM"/>
    <property type="match status" value="1"/>
</dbReference>
<dbReference type="SMART" id="SM00729">
    <property type="entry name" value="Elp3"/>
    <property type="match status" value="1"/>
</dbReference>
<organism evidence="7 8">
    <name type="scientific">Pelosinus fermentans JBW45</name>
    <dbReference type="NCBI Taxonomy" id="1192197"/>
    <lineage>
        <taxon>Bacteria</taxon>
        <taxon>Bacillati</taxon>
        <taxon>Bacillota</taxon>
        <taxon>Negativicutes</taxon>
        <taxon>Selenomonadales</taxon>
        <taxon>Sporomusaceae</taxon>
        <taxon>Pelosinus</taxon>
    </lineage>
</organism>
<evidence type="ECO:0000256" key="2">
    <source>
        <dbReference type="ARBA" id="ARBA00022691"/>
    </source>
</evidence>
<evidence type="ECO:0000313" key="7">
    <source>
        <dbReference type="EMBL" id="AJQ26599.1"/>
    </source>
</evidence>
<dbReference type="InterPro" id="IPR007197">
    <property type="entry name" value="rSAM"/>
</dbReference>
<dbReference type="SUPFAM" id="SSF102114">
    <property type="entry name" value="Radical SAM enzymes"/>
    <property type="match status" value="1"/>
</dbReference>
<name>I8TYY3_9FIRM</name>
<feature type="domain" description="Radical SAM core" evidence="6">
    <location>
        <begin position="245"/>
        <end position="464"/>
    </location>
</feature>
<dbReference type="HOGENOM" id="CLU_021907_0_0_9"/>
<dbReference type="KEGG" id="pft:JBW_01247"/>
<keyword evidence="5" id="KW-0411">Iron-sulfur</keyword>
<protein>
    <submittedName>
        <fullName evidence="7">Radical SAM domain protein</fullName>
    </submittedName>
</protein>
<dbReference type="PANTHER" id="PTHR43409">
    <property type="entry name" value="ANAEROBIC MAGNESIUM-PROTOPORPHYRIN IX MONOMETHYL ESTER CYCLASE-RELATED"/>
    <property type="match status" value="1"/>
</dbReference>
<dbReference type="InterPro" id="IPR051198">
    <property type="entry name" value="BchE-like"/>
</dbReference>
<reference evidence="8" key="2">
    <citation type="submission" date="2015-02" db="EMBL/GenBank/DDBJ databases">
        <title>Complete Genome Sequence of Pelosinus fermentans JBW45.</title>
        <authorList>
            <person name="De Leon K.B."/>
            <person name="Utturkar S.M."/>
            <person name="Camilleri L.B."/>
            <person name="Arkin A.P."/>
            <person name="Fields M.W."/>
            <person name="Brown S.D."/>
            <person name="Wall J.D."/>
        </authorList>
    </citation>
    <scope>NUCLEOTIDE SEQUENCE [LARGE SCALE GENOMIC DNA]</scope>
    <source>
        <strain evidence="8">JBW45</strain>
    </source>
</reference>
<dbReference type="GO" id="GO:0003824">
    <property type="term" value="F:catalytic activity"/>
    <property type="evidence" value="ECO:0007669"/>
    <property type="project" value="InterPro"/>
</dbReference>
<dbReference type="InterPro" id="IPR034466">
    <property type="entry name" value="Methyltransferase_Class_B"/>
</dbReference>
<dbReference type="SFLD" id="SFLDG01123">
    <property type="entry name" value="methyltransferase_(Class_B)"/>
    <property type="match status" value="1"/>
</dbReference>
<dbReference type="GO" id="GO:0051539">
    <property type="term" value="F:4 iron, 4 sulfur cluster binding"/>
    <property type="evidence" value="ECO:0007669"/>
    <property type="project" value="UniProtKB-KW"/>
</dbReference>
<keyword evidence="4" id="KW-0408">Iron</keyword>
<dbReference type="SFLD" id="SFLDG01082">
    <property type="entry name" value="B12-binding_domain_containing"/>
    <property type="match status" value="1"/>
</dbReference>
<dbReference type="Gene3D" id="3.80.30.20">
    <property type="entry name" value="tm_1862 like domain"/>
    <property type="match status" value="1"/>
</dbReference>
<keyword evidence="3" id="KW-0479">Metal-binding</keyword>
<proteinExistence type="predicted"/>
<evidence type="ECO:0000313" key="8">
    <source>
        <dbReference type="Proteomes" id="UP000005361"/>
    </source>
</evidence>
<dbReference type="OrthoDB" id="9801424at2"/>
<dbReference type="STRING" id="1192197.JBW_01247"/>
<dbReference type="Proteomes" id="UP000005361">
    <property type="component" value="Chromosome"/>
</dbReference>
<dbReference type="InterPro" id="IPR058240">
    <property type="entry name" value="rSAM_sf"/>
</dbReference>
<sequence length="534" mass="62317">MEKIDCFFVGYNELSMPRQRQLLRLTYGENSYYYTETNSSKLGYLKYQKELYSTSQIFNMFNKEKRIVDNSFDDINMHETFNLAIAYLGSYLHKRGFSIDYINSFNNAKEKLANLLTEDRIRTIAIPTSFYIFAYPILEIISFIRNYSSTVKILVGGTFIANQVRSLDKIALQSFFISMGADVYIYSNEGEYALSRVVQGIKNGQALEEIENIYFKSGKNYVFTKVQIEENSINNNPVNWNLYSNDMGKFVNMRTSISCPFSCSFCNFPRYAGKYRLADLEAVGNEIAKLNDIGKVSGMWIIDDTYNFPPDRFKDILRVMIKNRNKIKWQAHVRCQYLDEETVKLMKESQCEHVVLGIESGSQKIINNMNKKVTVEKYRQGISLLNEYNIMNTALLIMGFPGETSETYEETYNFIEETKPTFYQARLWWCDQDTPIYKEREKYKLEGSGYTWSHATMNSTTAYNLVYDMFSNLRNSIFESDFPIPFHLSTRGISTDKIKNFIGSFNECIRHKISNPLEEETNPEMIEKMRATLY</sequence>
<dbReference type="EMBL" id="CP010978">
    <property type="protein sequence ID" value="AJQ26599.1"/>
    <property type="molecule type" value="Genomic_DNA"/>
</dbReference>
<evidence type="ECO:0000256" key="3">
    <source>
        <dbReference type="ARBA" id="ARBA00022723"/>
    </source>
</evidence>
<dbReference type="InterPro" id="IPR006638">
    <property type="entry name" value="Elp3/MiaA/NifB-like_rSAM"/>
</dbReference>
<keyword evidence="2" id="KW-0949">S-adenosyl-L-methionine</keyword>
<dbReference type="Pfam" id="PF04055">
    <property type="entry name" value="Radical_SAM"/>
    <property type="match status" value="1"/>
</dbReference>
<dbReference type="InterPro" id="IPR023404">
    <property type="entry name" value="rSAM_horseshoe"/>
</dbReference>
<dbReference type="SFLD" id="SFLDS00029">
    <property type="entry name" value="Radical_SAM"/>
    <property type="match status" value="1"/>
</dbReference>
<comment type="cofactor">
    <cofactor evidence="1">
        <name>[4Fe-4S] cluster</name>
        <dbReference type="ChEBI" id="CHEBI:49883"/>
    </cofactor>
</comment>
<dbReference type="GO" id="GO:0046872">
    <property type="term" value="F:metal ion binding"/>
    <property type="evidence" value="ECO:0007669"/>
    <property type="project" value="UniProtKB-KW"/>
</dbReference>
<evidence type="ECO:0000259" key="6">
    <source>
        <dbReference type="PROSITE" id="PS51918"/>
    </source>
</evidence>
<reference evidence="7 8" key="1">
    <citation type="journal article" date="2015" name="Genome Announc.">
        <title>Complete Genome Sequence of Pelosinus fermentans JBW45, a Member of a Remarkably Competitive Group of Negativicutes in the Firmicutes Phylum.</title>
        <authorList>
            <person name="De Leon K.B."/>
            <person name="Utturkar S.M."/>
            <person name="Camilleri L.B."/>
            <person name="Elias D.A."/>
            <person name="Arkin A.P."/>
            <person name="Fields M.W."/>
            <person name="Brown S.D."/>
            <person name="Wall J.D."/>
        </authorList>
    </citation>
    <scope>NUCLEOTIDE SEQUENCE [LARGE SCALE GENOMIC DNA]</scope>
    <source>
        <strain evidence="7 8">JBW45</strain>
    </source>
</reference>
<gene>
    <name evidence="7" type="ORF">JBW_01247</name>
</gene>
<accession>I8TYY3</accession>
<dbReference type="RefSeq" id="WP_007957026.1">
    <property type="nucleotide sequence ID" value="NZ_CP010978.1"/>
</dbReference>